<dbReference type="InterPro" id="IPR035940">
    <property type="entry name" value="CAP_sf"/>
</dbReference>
<dbReference type="CTD" id="8345927"/>
<protein>
    <submittedName>
        <fullName evidence="3">Venom allergen-like (VAL) 25 protein</fullName>
    </submittedName>
</protein>
<evidence type="ECO:0000313" key="2">
    <source>
        <dbReference type="Proteomes" id="UP000008854"/>
    </source>
</evidence>
<dbReference type="Pfam" id="PF00188">
    <property type="entry name" value="CAP"/>
    <property type="match status" value="1"/>
</dbReference>
<dbReference type="InterPro" id="IPR014044">
    <property type="entry name" value="CAP_dom"/>
</dbReference>
<proteinExistence type="predicted"/>
<dbReference type="RefSeq" id="XP_018653266.1">
    <property type="nucleotide sequence ID" value="XM_018798312.1"/>
</dbReference>
<accession>G4VMG2</accession>
<dbReference type="FunCoup" id="G4VMG2">
    <property type="interactions" value="93"/>
</dbReference>
<dbReference type="SMART" id="SM00198">
    <property type="entry name" value="SCP"/>
    <property type="match status" value="1"/>
</dbReference>
<dbReference type="WBParaSite" id="Smp_141560.1">
    <property type="protein sequence ID" value="Smp_141560.1"/>
    <property type="gene ID" value="Smp_141560"/>
</dbReference>
<dbReference type="PANTHER" id="PTHR10334">
    <property type="entry name" value="CYSTEINE-RICH SECRETORY PROTEIN-RELATED"/>
    <property type="match status" value="1"/>
</dbReference>
<evidence type="ECO:0000313" key="3">
    <source>
        <dbReference type="WBParaSite" id="Smp_141560.1"/>
    </source>
</evidence>
<keyword evidence="2" id="KW-1185">Reference proteome</keyword>
<dbReference type="InterPro" id="IPR001283">
    <property type="entry name" value="CRISP-related"/>
</dbReference>
<dbReference type="OrthoDB" id="335796at2759"/>
<dbReference type="Gene3D" id="3.40.33.10">
    <property type="entry name" value="CAP"/>
    <property type="match status" value="1"/>
</dbReference>
<name>G4VMG2_SCHMA</name>
<dbReference type="KEGG" id="smm:Smp_141560"/>
<dbReference type="CDD" id="cd05380">
    <property type="entry name" value="CAP_euk"/>
    <property type="match status" value="1"/>
</dbReference>
<organism evidence="2 3">
    <name type="scientific">Schistosoma mansoni</name>
    <name type="common">Blood fluke</name>
    <dbReference type="NCBI Taxonomy" id="6183"/>
    <lineage>
        <taxon>Eukaryota</taxon>
        <taxon>Metazoa</taxon>
        <taxon>Spiralia</taxon>
        <taxon>Lophotrochozoa</taxon>
        <taxon>Platyhelminthes</taxon>
        <taxon>Trematoda</taxon>
        <taxon>Digenea</taxon>
        <taxon>Strigeidida</taxon>
        <taxon>Schistosomatoidea</taxon>
        <taxon>Schistosomatidae</taxon>
        <taxon>Schistosoma</taxon>
    </lineage>
</organism>
<dbReference type="HOGENOM" id="CLU_1397960_0_0_1"/>
<dbReference type="eggNOG" id="KOG3017">
    <property type="taxonomic scope" value="Eukaryota"/>
</dbReference>
<dbReference type="AlphaFoldDB" id="G4VMG2"/>
<reference evidence="2" key="1">
    <citation type="journal article" date="2012" name="PLoS Negl. Trop. Dis.">
        <title>A systematically improved high quality genome and transcriptome of the human blood fluke Schistosoma mansoni.</title>
        <authorList>
            <person name="Protasio A.V."/>
            <person name="Tsai I.J."/>
            <person name="Babbage A."/>
            <person name="Nichol S."/>
            <person name="Hunt M."/>
            <person name="Aslett M.A."/>
            <person name="De Silva N."/>
            <person name="Velarde G.S."/>
            <person name="Anderson T.J."/>
            <person name="Clark R.C."/>
            <person name="Davidson C."/>
            <person name="Dillon G.P."/>
            <person name="Holroyd N.E."/>
            <person name="LoVerde P.T."/>
            <person name="Lloyd C."/>
            <person name="McQuillan J."/>
            <person name="Oliveira G."/>
            <person name="Otto T.D."/>
            <person name="Parker-Manuel S.J."/>
            <person name="Quail M.A."/>
            <person name="Wilson R.A."/>
            <person name="Zerlotini A."/>
            <person name="Dunne D.W."/>
            <person name="Berriman M."/>
        </authorList>
    </citation>
    <scope>NUCLEOTIDE SEQUENCE [LARGE SCALE GENOMIC DNA]</scope>
    <source>
        <strain evidence="2">Puerto Rican</strain>
    </source>
</reference>
<dbReference type="InParanoid" id="G4VMG2"/>
<dbReference type="PhylomeDB" id="G4VMG2"/>
<dbReference type="Proteomes" id="UP000008854">
    <property type="component" value="Unassembled WGS sequence"/>
</dbReference>
<evidence type="ECO:0000259" key="1">
    <source>
        <dbReference type="SMART" id="SM00198"/>
    </source>
</evidence>
<dbReference type="GeneID" id="8345927"/>
<sequence length="195" mass="21950">MTASSTETRYQRMVLTLLLGICVVGAVFGLDPQEAQLMLRVHNEHRAYRKLCGEEDIVPAEEILQPLKWDDELAAAAQSWSEKCNPFDEEPIGNVGKWDSVGRNSAIQSELAEAVAYWMKESNYYDHNSDLCEPSHHCNTYKQIVQAETAYVGCGYTRCEEYEYPSNMLVACYYSPKMMSGSPYTDGTNGRCGSE</sequence>
<dbReference type="SUPFAM" id="SSF55797">
    <property type="entry name" value="PR-1-like"/>
    <property type="match status" value="1"/>
</dbReference>
<reference evidence="3" key="2">
    <citation type="submission" date="2018-12" db="UniProtKB">
        <authorList>
            <consortium name="WormBaseParasite"/>
        </authorList>
    </citation>
    <scope>IDENTIFICATION</scope>
    <source>
        <strain evidence="3">Puerto Rican</strain>
    </source>
</reference>
<dbReference type="PRINTS" id="PR00837">
    <property type="entry name" value="V5TPXLIKE"/>
</dbReference>
<feature type="domain" description="SCP" evidence="1">
    <location>
        <begin position="33"/>
        <end position="180"/>
    </location>
</feature>